<feature type="transmembrane region" description="Helical" evidence="1">
    <location>
        <begin position="53"/>
        <end position="70"/>
    </location>
</feature>
<organism evidence="2">
    <name type="scientific">marine sediment metagenome</name>
    <dbReference type="NCBI Taxonomy" id="412755"/>
    <lineage>
        <taxon>unclassified sequences</taxon>
        <taxon>metagenomes</taxon>
        <taxon>ecological metagenomes</taxon>
    </lineage>
</organism>
<name>X1DUT0_9ZZZZ</name>
<keyword evidence="1" id="KW-0472">Membrane</keyword>
<evidence type="ECO:0000256" key="1">
    <source>
        <dbReference type="SAM" id="Phobius"/>
    </source>
</evidence>
<accession>X1DUT0</accession>
<keyword evidence="1" id="KW-0812">Transmembrane</keyword>
<keyword evidence="1" id="KW-1133">Transmembrane helix</keyword>
<gene>
    <name evidence="2" type="ORF">S01H4_54271</name>
</gene>
<proteinExistence type="predicted"/>
<evidence type="ECO:0000313" key="2">
    <source>
        <dbReference type="EMBL" id="GAH11955.1"/>
    </source>
</evidence>
<sequence length="71" mass="7675">MGLAIAILLYPAFNASVWRLIDPRPAMTNFRSFAILVVIAIGLDLLILLENPVILYPLSLISAAGVVILLT</sequence>
<dbReference type="EMBL" id="BART01031215">
    <property type="protein sequence ID" value="GAH11955.1"/>
    <property type="molecule type" value="Genomic_DNA"/>
</dbReference>
<reference evidence="2" key="1">
    <citation type="journal article" date="2014" name="Front. Microbiol.">
        <title>High frequency of phylogenetically diverse reductive dehalogenase-homologous genes in deep subseafloor sedimentary metagenomes.</title>
        <authorList>
            <person name="Kawai M."/>
            <person name="Futagami T."/>
            <person name="Toyoda A."/>
            <person name="Takaki Y."/>
            <person name="Nishi S."/>
            <person name="Hori S."/>
            <person name="Arai W."/>
            <person name="Tsubouchi T."/>
            <person name="Morono Y."/>
            <person name="Uchiyama I."/>
            <person name="Ito T."/>
            <person name="Fujiyama A."/>
            <person name="Inagaki F."/>
            <person name="Takami H."/>
        </authorList>
    </citation>
    <scope>NUCLEOTIDE SEQUENCE</scope>
    <source>
        <strain evidence="2">Expedition CK06-06</strain>
    </source>
</reference>
<comment type="caution">
    <text evidence="2">The sequence shown here is derived from an EMBL/GenBank/DDBJ whole genome shotgun (WGS) entry which is preliminary data.</text>
</comment>
<feature type="transmembrane region" description="Helical" evidence="1">
    <location>
        <begin position="30"/>
        <end position="48"/>
    </location>
</feature>
<feature type="non-terminal residue" evidence="2">
    <location>
        <position position="71"/>
    </location>
</feature>
<dbReference type="AlphaFoldDB" id="X1DUT0"/>
<protein>
    <submittedName>
        <fullName evidence="2">Uncharacterized protein</fullName>
    </submittedName>
</protein>